<feature type="transmembrane region" description="Helical" evidence="2">
    <location>
        <begin position="32"/>
        <end position="49"/>
    </location>
</feature>
<keyword evidence="6" id="KW-1185">Reference proteome</keyword>
<dbReference type="Pfam" id="PF06580">
    <property type="entry name" value="His_kinase"/>
    <property type="match status" value="1"/>
</dbReference>
<proteinExistence type="predicted"/>
<dbReference type="Pfam" id="PF07695">
    <property type="entry name" value="7TMR-DISM_7TM"/>
    <property type="match status" value="1"/>
</dbReference>
<feature type="transmembrane region" description="Helical" evidence="2">
    <location>
        <begin position="127"/>
        <end position="146"/>
    </location>
</feature>
<dbReference type="Gene3D" id="3.30.565.10">
    <property type="entry name" value="Histidine kinase-like ATPase, C-terminal domain"/>
    <property type="match status" value="1"/>
</dbReference>
<feature type="transmembrane region" description="Helical" evidence="2">
    <location>
        <begin position="158"/>
        <end position="176"/>
    </location>
</feature>
<feature type="transmembrane region" description="Helical" evidence="2">
    <location>
        <begin position="6"/>
        <end position="25"/>
    </location>
</feature>
<reference evidence="5 6" key="1">
    <citation type="submission" date="2018-07" db="EMBL/GenBank/DDBJ databases">
        <title>Genome analysis of Larkinella rosea.</title>
        <authorList>
            <person name="Zhou Z."/>
            <person name="Wang G."/>
        </authorList>
    </citation>
    <scope>NUCLEOTIDE SEQUENCE [LARGE SCALE GENOMIC DNA]</scope>
    <source>
        <strain evidence="6">zzj9</strain>
    </source>
</reference>
<dbReference type="InterPro" id="IPR050640">
    <property type="entry name" value="Bact_2-comp_sensor_kinase"/>
</dbReference>
<dbReference type="PANTHER" id="PTHR34220:SF7">
    <property type="entry name" value="SENSOR HISTIDINE KINASE YPDA"/>
    <property type="match status" value="1"/>
</dbReference>
<feature type="domain" description="Signal transduction histidine kinase internal region" evidence="3">
    <location>
        <begin position="259"/>
        <end position="338"/>
    </location>
</feature>
<keyword evidence="2" id="KW-1133">Transmembrane helix</keyword>
<dbReference type="EMBL" id="QOWE01000015">
    <property type="protein sequence ID" value="RCR68032.1"/>
    <property type="molecule type" value="Genomic_DNA"/>
</dbReference>
<dbReference type="RefSeq" id="WP_114407497.1">
    <property type="nucleotide sequence ID" value="NZ_QOWE01000015.1"/>
</dbReference>
<dbReference type="SUPFAM" id="SSF55874">
    <property type="entry name" value="ATPase domain of HSP90 chaperone/DNA topoisomerase II/histidine kinase"/>
    <property type="match status" value="1"/>
</dbReference>
<comment type="caution">
    <text evidence="5">The sequence shown here is derived from an EMBL/GenBank/DDBJ whole genome shotgun (WGS) entry which is preliminary data.</text>
</comment>
<dbReference type="GO" id="GO:0016020">
    <property type="term" value="C:membrane"/>
    <property type="evidence" value="ECO:0007669"/>
    <property type="project" value="InterPro"/>
</dbReference>
<sequence>MHFTTWNLLFTGMVSSILLLNLVQWNIYRERIYGFYALYMLAWLVYFSLRVDGLSASLSTNAQNFVRATVPMLAYVVYFSFIDSLLQLRRTIPRLLWLFDWTRLLILGYVVLIGVVCFAYWNEPLYTLAHALIRLIIIGLATYAIPQISRLKGVVPRYLALGSGLLLAGAVASMIMSTGQVYKINANSFLFAPLTYLEFGIIGELTCFTLLLGYSQRQGAIKSAIVEQELARERERHQREQIEAELVAEKLQQQISAVQIKALRSQMNPHFFYNSLNAIRLFVLQNDSDNADKFLVKFSRLMRLILENSRQEWVTLASELEQLQLYLELEQLRFSNKFDFSIRTDPALFQDAVSIPPMIIQPYIENAILHGIAYKKSRGNITVYIQPNKHGLDCSVEDDGVGRQKAAELKSKTVSSHTSVGLKVTEERLQLIHQQTGQPSQVVIIDKVDAEQKPTGTKVEIHLPVLSARSETE</sequence>
<feature type="transmembrane region" description="Helical" evidence="2">
    <location>
        <begin position="69"/>
        <end position="86"/>
    </location>
</feature>
<dbReference type="GO" id="GO:0000155">
    <property type="term" value="F:phosphorelay sensor kinase activity"/>
    <property type="evidence" value="ECO:0007669"/>
    <property type="project" value="InterPro"/>
</dbReference>
<feature type="coiled-coil region" evidence="1">
    <location>
        <begin position="225"/>
        <end position="254"/>
    </location>
</feature>
<evidence type="ECO:0000259" key="3">
    <source>
        <dbReference type="Pfam" id="PF06580"/>
    </source>
</evidence>
<protein>
    <submittedName>
        <fullName evidence="5">Sensor protein lytS</fullName>
    </submittedName>
</protein>
<dbReference type="AlphaFoldDB" id="A0A368JKH7"/>
<dbReference type="Proteomes" id="UP000253383">
    <property type="component" value="Unassembled WGS sequence"/>
</dbReference>
<feature type="transmembrane region" description="Helical" evidence="2">
    <location>
        <begin position="196"/>
        <end position="214"/>
    </location>
</feature>
<evidence type="ECO:0000313" key="6">
    <source>
        <dbReference type="Proteomes" id="UP000253383"/>
    </source>
</evidence>
<name>A0A368JKH7_9BACT</name>
<evidence type="ECO:0000256" key="1">
    <source>
        <dbReference type="SAM" id="Coils"/>
    </source>
</evidence>
<dbReference type="OrthoDB" id="6190788at2"/>
<evidence type="ECO:0000256" key="2">
    <source>
        <dbReference type="SAM" id="Phobius"/>
    </source>
</evidence>
<feature type="transmembrane region" description="Helical" evidence="2">
    <location>
        <begin position="98"/>
        <end position="121"/>
    </location>
</feature>
<dbReference type="InterPro" id="IPR011623">
    <property type="entry name" value="7TMR_DISM_rcpt_extracell_dom1"/>
</dbReference>
<dbReference type="InterPro" id="IPR010559">
    <property type="entry name" value="Sig_transdc_His_kin_internal"/>
</dbReference>
<accession>A0A368JKH7</accession>
<organism evidence="5 6">
    <name type="scientific">Larkinella punicea</name>
    <dbReference type="NCBI Taxonomy" id="2315727"/>
    <lineage>
        <taxon>Bacteria</taxon>
        <taxon>Pseudomonadati</taxon>
        <taxon>Bacteroidota</taxon>
        <taxon>Cytophagia</taxon>
        <taxon>Cytophagales</taxon>
        <taxon>Spirosomataceae</taxon>
        <taxon>Larkinella</taxon>
    </lineage>
</organism>
<feature type="domain" description="7TM-DISM receptor extracellular" evidence="4">
    <location>
        <begin position="5"/>
        <end position="214"/>
    </location>
</feature>
<evidence type="ECO:0000259" key="4">
    <source>
        <dbReference type="Pfam" id="PF07695"/>
    </source>
</evidence>
<dbReference type="PANTHER" id="PTHR34220">
    <property type="entry name" value="SENSOR HISTIDINE KINASE YPDA"/>
    <property type="match status" value="1"/>
</dbReference>
<evidence type="ECO:0000313" key="5">
    <source>
        <dbReference type="EMBL" id="RCR68032.1"/>
    </source>
</evidence>
<keyword evidence="2" id="KW-0812">Transmembrane</keyword>
<dbReference type="InterPro" id="IPR036890">
    <property type="entry name" value="HATPase_C_sf"/>
</dbReference>
<keyword evidence="1" id="KW-0175">Coiled coil</keyword>
<gene>
    <name evidence="5" type="ORF">DUE52_18375</name>
</gene>
<keyword evidence="2" id="KW-0472">Membrane</keyword>